<dbReference type="SUPFAM" id="SSF53244">
    <property type="entry name" value="MurD-like peptide ligases, peptide-binding domain"/>
    <property type="match status" value="1"/>
</dbReference>
<dbReference type="RefSeq" id="WP_407348936.1">
    <property type="nucleotide sequence ID" value="NZ_CP136864.1"/>
</dbReference>
<dbReference type="SUPFAM" id="SSF53623">
    <property type="entry name" value="MurD-like peptide ligases, catalytic domain"/>
    <property type="match status" value="1"/>
</dbReference>
<proteinExistence type="inferred from homology"/>
<keyword evidence="10 21" id="KW-0547">Nucleotide-binding</keyword>
<keyword evidence="25" id="KW-1185">Reference proteome</keyword>
<keyword evidence="13" id="KW-0289">Folate biosynthesis</keyword>
<dbReference type="InterPro" id="IPR001645">
    <property type="entry name" value="Folylpolyglutamate_synth"/>
</dbReference>
<evidence type="ECO:0000256" key="19">
    <source>
        <dbReference type="ARBA" id="ARBA00049035"/>
    </source>
</evidence>
<evidence type="ECO:0000256" key="1">
    <source>
        <dbReference type="ARBA" id="ARBA00002714"/>
    </source>
</evidence>
<evidence type="ECO:0000256" key="10">
    <source>
        <dbReference type="ARBA" id="ARBA00022741"/>
    </source>
</evidence>
<evidence type="ECO:0000256" key="12">
    <source>
        <dbReference type="ARBA" id="ARBA00022842"/>
    </source>
</evidence>
<evidence type="ECO:0000256" key="6">
    <source>
        <dbReference type="ARBA" id="ARBA00013025"/>
    </source>
</evidence>
<evidence type="ECO:0000256" key="9">
    <source>
        <dbReference type="ARBA" id="ARBA00022723"/>
    </source>
</evidence>
<dbReference type="InterPro" id="IPR036565">
    <property type="entry name" value="Mur-like_cat_sf"/>
</dbReference>
<feature type="domain" description="Mur ligase central" evidence="23">
    <location>
        <begin position="47"/>
        <end position="186"/>
    </location>
</feature>
<comment type="catalytic activity">
    <reaction evidence="18">
        <text>10-formyltetrahydrofolyl-(gamma-L-Glu)(n) + L-glutamate + ATP = 10-formyltetrahydrofolyl-(gamma-L-Glu)(n+1) + ADP + phosphate + H(+)</text>
        <dbReference type="Rhea" id="RHEA:51904"/>
        <dbReference type="Rhea" id="RHEA-COMP:13088"/>
        <dbReference type="Rhea" id="RHEA-COMP:14300"/>
        <dbReference type="ChEBI" id="CHEBI:15378"/>
        <dbReference type="ChEBI" id="CHEBI:29985"/>
        <dbReference type="ChEBI" id="CHEBI:30616"/>
        <dbReference type="ChEBI" id="CHEBI:43474"/>
        <dbReference type="ChEBI" id="CHEBI:134413"/>
        <dbReference type="ChEBI" id="CHEBI:456216"/>
        <dbReference type="EC" id="6.3.2.17"/>
    </reaction>
</comment>
<keyword evidence="9" id="KW-0479">Metal-binding</keyword>
<dbReference type="EC" id="6.3.2.12" evidence="5"/>
<gene>
    <name evidence="24" type="ORF">R0135_03850</name>
</gene>
<evidence type="ECO:0000256" key="15">
    <source>
        <dbReference type="ARBA" id="ARBA00030592"/>
    </source>
</evidence>
<comment type="function">
    <text evidence="1">Functions in two distinct reactions of the de novo folate biosynthetic pathway. Catalyzes the addition of a glutamate residue to dihydropteroate (7,8-dihydropteroate or H2Pte) to form dihydrofolate (7,8-dihydrofolate monoglutamate or H2Pte-Glu). Also catalyzes successive additions of L-glutamate to tetrahydrofolate or 10-formyltetrahydrofolate or 5,10-methylenetetrahydrofolate, leading to folylpolyglutamate derivatives.</text>
</comment>
<evidence type="ECO:0000259" key="22">
    <source>
        <dbReference type="Pfam" id="PF02875"/>
    </source>
</evidence>
<evidence type="ECO:0000256" key="11">
    <source>
        <dbReference type="ARBA" id="ARBA00022840"/>
    </source>
</evidence>
<accession>A0ABZ0I514</accession>
<dbReference type="GO" id="GO:0016874">
    <property type="term" value="F:ligase activity"/>
    <property type="evidence" value="ECO:0007669"/>
    <property type="project" value="UniProtKB-KW"/>
</dbReference>
<comment type="similarity">
    <text evidence="4 21">Belongs to the folylpolyglutamate synthase family.</text>
</comment>
<dbReference type="InterPro" id="IPR013221">
    <property type="entry name" value="Mur_ligase_cen"/>
</dbReference>
<dbReference type="Pfam" id="PF02875">
    <property type="entry name" value="Mur_ligase_C"/>
    <property type="match status" value="1"/>
</dbReference>
<evidence type="ECO:0000256" key="7">
    <source>
        <dbReference type="ARBA" id="ARBA00019357"/>
    </source>
</evidence>
<dbReference type="NCBIfam" id="TIGR01499">
    <property type="entry name" value="folC"/>
    <property type="match status" value="1"/>
</dbReference>
<dbReference type="Proteomes" id="UP001626537">
    <property type="component" value="Chromosome"/>
</dbReference>
<evidence type="ECO:0000256" key="16">
    <source>
        <dbReference type="ARBA" id="ARBA00032510"/>
    </source>
</evidence>
<keyword evidence="12" id="KW-0460">Magnesium</keyword>
<keyword evidence="8 21" id="KW-0436">Ligase</keyword>
<comment type="pathway">
    <text evidence="2">Cofactor biosynthesis; tetrahydrofolate biosynthesis; 7,8-dihydrofolate from 2-amino-4-hydroxy-6-hydroxymethyl-7,8-dihydropteridine diphosphate and 4-aminobenzoate: step 2/2.</text>
</comment>
<comment type="catalytic activity">
    <reaction evidence="19">
        <text>(6R)-5,10-methylenetetrahydrofolyl-(gamma-L-Glu)(n) + L-glutamate + ATP = (6R)-5,10-methylenetetrahydrofolyl-(gamma-L-Glu)(n+1) + ADP + phosphate + H(+)</text>
        <dbReference type="Rhea" id="RHEA:51912"/>
        <dbReference type="Rhea" id="RHEA-COMP:13257"/>
        <dbReference type="Rhea" id="RHEA-COMP:13258"/>
        <dbReference type="ChEBI" id="CHEBI:15378"/>
        <dbReference type="ChEBI" id="CHEBI:29985"/>
        <dbReference type="ChEBI" id="CHEBI:30616"/>
        <dbReference type="ChEBI" id="CHEBI:43474"/>
        <dbReference type="ChEBI" id="CHEBI:136572"/>
        <dbReference type="ChEBI" id="CHEBI:456216"/>
        <dbReference type="EC" id="6.3.2.17"/>
    </reaction>
</comment>
<evidence type="ECO:0000256" key="5">
    <source>
        <dbReference type="ARBA" id="ARBA00013023"/>
    </source>
</evidence>
<evidence type="ECO:0000259" key="23">
    <source>
        <dbReference type="Pfam" id="PF08245"/>
    </source>
</evidence>
<evidence type="ECO:0000256" key="20">
    <source>
        <dbReference type="ARBA" id="ARBA00049161"/>
    </source>
</evidence>
<keyword evidence="11 21" id="KW-0067">ATP-binding</keyword>
<dbReference type="EC" id="6.3.2.17" evidence="6"/>
<evidence type="ECO:0000256" key="3">
    <source>
        <dbReference type="ARBA" id="ARBA00005150"/>
    </source>
</evidence>
<organism evidence="24 25">
    <name type="scientific">Congregibacter variabilis</name>
    <dbReference type="NCBI Taxonomy" id="3081200"/>
    <lineage>
        <taxon>Bacteria</taxon>
        <taxon>Pseudomonadati</taxon>
        <taxon>Pseudomonadota</taxon>
        <taxon>Gammaproteobacteria</taxon>
        <taxon>Cellvibrionales</taxon>
        <taxon>Halieaceae</taxon>
        <taxon>Congregibacter</taxon>
    </lineage>
</organism>
<evidence type="ECO:0000256" key="18">
    <source>
        <dbReference type="ARBA" id="ARBA00047808"/>
    </source>
</evidence>
<evidence type="ECO:0000256" key="13">
    <source>
        <dbReference type="ARBA" id="ARBA00022909"/>
    </source>
</evidence>
<evidence type="ECO:0000256" key="2">
    <source>
        <dbReference type="ARBA" id="ARBA00004799"/>
    </source>
</evidence>
<comment type="catalytic activity">
    <reaction evidence="17">
        <text>(6S)-5,6,7,8-tetrahydrofolyl-(gamma-L-Glu)(n) + L-glutamate + ATP = (6S)-5,6,7,8-tetrahydrofolyl-(gamma-L-Glu)(n+1) + ADP + phosphate + H(+)</text>
        <dbReference type="Rhea" id="RHEA:10580"/>
        <dbReference type="Rhea" id="RHEA-COMP:14738"/>
        <dbReference type="Rhea" id="RHEA-COMP:14740"/>
        <dbReference type="ChEBI" id="CHEBI:15378"/>
        <dbReference type="ChEBI" id="CHEBI:29985"/>
        <dbReference type="ChEBI" id="CHEBI:30616"/>
        <dbReference type="ChEBI" id="CHEBI:43474"/>
        <dbReference type="ChEBI" id="CHEBI:141005"/>
        <dbReference type="ChEBI" id="CHEBI:456216"/>
        <dbReference type="EC" id="6.3.2.17"/>
    </reaction>
</comment>
<evidence type="ECO:0000256" key="8">
    <source>
        <dbReference type="ARBA" id="ARBA00022598"/>
    </source>
</evidence>
<dbReference type="PANTHER" id="PTHR11136:SF0">
    <property type="entry name" value="DIHYDROFOLATE SYNTHETASE-RELATED"/>
    <property type="match status" value="1"/>
</dbReference>
<dbReference type="Gene3D" id="3.40.1190.10">
    <property type="entry name" value="Mur-like, catalytic domain"/>
    <property type="match status" value="1"/>
</dbReference>
<evidence type="ECO:0000256" key="14">
    <source>
        <dbReference type="ARBA" id="ARBA00030048"/>
    </source>
</evidence>
<comment type="pathway">
    <text evidence="3">Cofactor biosynthesis; tetrahydrofolylpolyglutamate biosynthesis.</text>
</comment>
<dbReference type="PIRSF" id="PIRSF001563">
    <property type="entry name" value="Folylpolyglu_synth"/>
    <property type="match status" value="1"/>
</dbReference>
<feature type="domain" description="Mur ligase C-terminal" evidence="22">
    <location>
        <begin position="293"/>
        <end position="407"/>
    </location>
</feature>
<dbReference type="PANTHER" id="PTHR11136">
    <property type="entry name" value="FOLYLPOLYGLUTAMATE SYNTHASE-RELATED"/>
    <property type="match status" value="1"/>
</dbReference>
<evidence type="ECO:0000256" key="17">
    <source>
        <dbReference type="ARBA" id="ARBA00047493"/>
    </source>
</evidence>
<comment type="catalytic activity">
    <reaction evidence="20">
        <text>7,8-dihydropteroate + L-glutamate + ATP = 7,8-dihydrofolate + ADP + phosphate + H(+)</text>
        <dbReference type="Rhea" id="RHEA:23584"/>
        <dbReference type="ChEBI" id="CHEBI:15378"/>
        <dbReference type="ChEBI" id="CHEBI:17839"/>
        <dbReference type="ChEBI" id="CHEBI:29985"/>
        <dbReference type="ChEBI" id="CHEBI:30616"/>
        <dbReference type="ChEBI" id="CHEBI:43474"/>
        <dbReference type="ChEBI" id="CHEBI:57451"/>
        <dbReference type="ChEBI" id="CHEBI:456216"/>
        <dbReference type="EC" id="6.3.2.12"/>
    </reaction>
</comment>
<dbReference type="InterPro" id="IPR004101">
    <property type="entry name" value="Mur_ligase_C"/>
</dbReference>
<dbReference type="InterPro" id="IPR036615">
    <property type="entry name" value="Mur_ligase_C_dom_sf"/>
</dbReference>
<evidence type="ECO:0000313" key="25">
    <source>
        <dbReference type="Proteomes" id="UP001626537"/>
    </source>
</evidence>
<evidence type="ECO:0000313" key="24">
    <source>
        <dbReference type="EMBL" id="WOJ94301.1"/>
    </source>
</evidence>
<reference evidence="24 25" key="1">
    <citation type="submission" date="2023-10" db="EMBL/GenBank/DDBJ databases">
        <title>Two novel species belonging to the OM43/NOR5 clade.</title>
        <authorList>
            <person name="Park M."/>
        </authorList>
    </citation>
    <scope>NUCLEOTIDE SEQUENCE [LARGE SCALE GENOMIC DNA]</scope>
    <source>
        <strain evidence="24 25">IMCC43200</strain>
    </source>
</reference>
<dbReference type="Pfam" id="PF08245">
    <property type="entry name" value="Mur_ligase_M"/>
    <property type="match status" value="1"/>
</dbReference>
<dbReference type="EMBL" id="CP136864">
    <property type="protein sequence ID" value="WOJ94301.1"/>
    <property type="molecule type" value="Genomic_DNA"/>
</dbReference>
<dbReference type="Gene3D" id="3.90.190.20">
    <property type="entry name" value="Mur ligase, C-terminal domain"/>
    <property type="match status" value="1"/>
</dbReference>
<sequence length="428" mass="45582">MSERTLGEWLRYLEQLHPVDIDLGLARVRVAAQNLNLLPYGPDVVTVAGTNGKGSVAYSTDAILRSQGKRTGRYTSPHLLSFNERIVVNGETVSDAQILDAFTAIEAARGDVTLTYFEFATLAAYWIFKEQNVDVAIMEVGLGGRLDAVNLIDADLAVITAIDLDHQHWLGDTVEKIAPEKAAVARAGRSVILAESRYPATLFHTLNDIGAIAVRAGQEWFWRSDAEKLFVQLGGEQDAAVFPIPDGLRPANVAAAIQVSACLVGAAFDKRKAALALGHLVVPARRQSLAVADRELLLDVAHNPAAMQALVDYLKAVPIQGQTIAALGLMRDKDLNAMAACLATGVDGACALAIPGIDRAESPEVIWQALDDVGVAIPQREFSADAVWGQLLAGSSPGDRLVVCGSFHSVAGIMSLLNLELPGTSDGH</sequence>
<name>A0ABZ0I514_9GAMM</name>
<evidence type="ECO:0000256" key="21">
    <source>
        <dbReference type="PIRNR" id="PIRNR001563"/>
    </source>
</evidence>
<protein>
    <recommendedName>
        <fullName evidence="7">Dihydrofolate synthase/folylpolyglutamate synthase</fullName>
        <ecNumber evidence="5">6.3.2.12</ecNumber>
        <ecNumber evidence="6">6.3.2.17</ecNumber>
    </recommendedName>
    <alternativeName>
        <fullName evidence="16">Folylpoly-gamma-glutamate synthetase-dihydrofolate synthetase</fullName>
    </alternativeName>
    <alternativeName>
        <fullName evidence="14">Folylpolyglutamate synthetase</fullName>
    </alternativeName>
    <alternativeName>
        <fullName evidence="15">Tetrahydrofolylpolyglutamate synthase</fullName>
    </alternativeName>
</protein>
<evidence type="ECO:0000256" key="4">
    <source>
        <dbReference type="ARBA" id="ARBA00008276"/>
    </source>
</evidence>